<dbReference type="Proteomes" id="UP001177021">
    <property type="component" value="Unassembled WGS sequence"/>
</dbReference>
<reference evidence="1" key="1">
    <citation type="submission" date="2023-10" db="EMBL/GenBank/DDBJ databases">
        <authorList>
            <person name="Rodriguez Cubillos JULIANA M."/>
            <person name="De Vega J."/>
        </authorList>
    </citation>
    <scope>NUCLEOTIDE SEQUENCE</scope>
</reference>
<comment type="caution">
    <text evidence="1">The sequence shown here is derived from an EMBL/GenBank/DDBJ whole genome shotgun (WGS) entry which is preliminary data.</text>
</comment>
<evidence type="ECO:0000313" key="1">
    <source>
        <dbReference type="EMBL" id="CAJ2654500.1"/>
    </source>
</evidence>
<dbReference type="EMBL" id="CASHSV030000206">
    <property type="protein sequence ID" value="CAJ2654500.1"/>
    <property type="molecule type" value="Genomic_DNA"/>
</dbReference>
<protein>
    <submittedName>
        <fullName evidence="1">Uncharacterized protein</fullName>
    </submittedName>
</protein>
<sequence>MDVTIDYLYAVVAGLICILLISYSKFFKVKSQTQPKLPPLAAGGWPLIGHLHLLGSSNQPPYITLGNLSDKYGPIFALRIGVHKAVIVSTWELAKEIFTTHDVIISSRPKFTAFKILGHNYANFGFSPYGEYWQRMRKITASELLSTRRFESLRDIRHTEVKKSLMELYELGDEFKVEMKKFLGDMNLNVIMRMIAGKRYSSGDEREVIKMRWGFREFFRLSGLFVVGDAIPFLGWLDLGGYVKEMKKAAIEMDSVVCVWLEEHRRRNDLEKTKIEQDFIDVLLNVLDGVDLDGYDVDTVIKATCLTLIAGATDTTTVTITWALSLLLNNRHTLKKVQDELDEKVGKERLVNESDINNLVYLQAVVKETLRLYPAGPLSGARQFTEDCTVGGYHIQAGTRLILNLWKMHRDPRVWSESLEFQPERFLNTHKDVDVKGNHYELLPFGGGRRSCPGITFGVQMTNLALASFLQAFEVTTPSNAQVDMSATFGLTNIKTTPLDIIAKPRLPYHLFVNEN</sequence>
<accession>A0ACB0KCD2</accession>
<proteinExistence type="predicted"/>
<organism evidence="1 2">
    <name type="scientific">Trifolium pratense</name>
    <name type="common">Red clover</name>
    <dbReference type="NCBI Taxonomy" id="57577"/>
    <lineage>
        <taxon>Eukaryota</taxon>
        <taxon>Viridiplantae</taxon>
        <taxon>Streptophyta</taxon>
        <taxon>Embryophyta</taxon>
        <taxon>Tracheophyta</taxon>
        <taxon>Spermatophyta</taxon>
        <taxon>Magnoliopsida</taxon>
        <taxon>eudicotyledons</taxon>
        <taxon>Gunneridae</taxon>
        <taxon>Pentapetalae</taxon>
        <taxon>rosids</taxon>
        <taxon>fabids</taxon>
        <taxon>Fabales</taxon>
        <taxon>Fabaceae</taxon>
        <taxon>Papilionoideae</taxon>
        <taxon>50 kb inversion clade</taxon>
        <taxon>NPAAA clade</taxon>
        <taxon>Hologalegina</taxon>
        <taxon>IRL clade</taxon>
        <taxon>Trifolieae</taxon>
        <taxon>Trifolium</taxon>
    </lineage>
</organism>
<evidence type="ECO:0000313" key="2">
    <source>
        <dbReference type="Proteomes" id="UP001177021"/>
    </source>
</evidence>
<keyword evidence="2" id="KW-1185">Reference proteome</keyword>
<gene>
    <name evidence="1" type="ORF">MILVUS5_LOCUS21627</name>
</gene>
<name>A0ACB0KCD2_TRIPR</name>